<feature type="transmembrane region" description="Helical" evidence="9">
    <location>
        <begin position="769"/>
        <end position="789"/>
    </location>
</feature>
<keyword evidence="4 7" id="KW-0378">Hydrolase</keyword>
<dbReference type="InterPro" id="IPR024080">
    <property type="entry name" value="Neurolysin/TOP_N"/>
</dbReference>
<evidence type="ECO:0000256" key="6">
    <source>
        <dbReference type="ARBA" id="ARBA00023049"/>
    </source>
</evidence>
<evidence type="ECO:0000256" key="9">
    <source>
        <dbReference type="SAM" id="Phobius"/>
    </source>
</evidence>
<dbReference type="Pfam" id="PF01432">
    <property type="entry name" value="Peptidase_M3"/>
    <property type="match status" value="1"/>
</dbReference>
<gene>
    <name evidence="12" type="ORF">C2S_149</name>
</gene>
<dbReference type="InterPro" id="IPR024077">
    <property type="entry name" value="Neurolysin/TOP_dom2"/>
</dbReference>
<keyword evidence="9" id="KW-0472">Membrane</keyword>
<keyword evidence="9" id="KW-1133">Transmembrane helix</keyword>
<dbReference type="GO" id="GO:0046872">
    <property type="term" value="F:metal ion binding"/>
    <property type="evidence" value="ECO:0007669"/>
    <property type="project" value="UniProtKB-UniRule"/>
</dbReference>
<evidence type="ECO:0000256" key="2">
    <source>
        <dbReference type="ARBA" id="ARBA00022670"/>
    </source>
</evidence>
<keyword evidence="6 7" id="KW-0482">Metalloprotease</keyword>
<dbReference type="InterPro" id="IPR001567">
    <property type="entry name" value="Pept_M3A_M3B_dom"/>
</dbReference>
<dbReference type="GO" id="GO:0006508">
    <property type="term" value="P:proteolysis"/>
    <property type="evidence" value="ECO:0007669"/>
    <property type="project" value="UniProtKB-KW"/>
</dbReference>
<organism evidence="12 13">
    <name type="scientific">Fusarium fujikuroi</name>
    <name type="common">Bakanae and foot rot disease fungus</name>
    <name type="synonym">Gibberella fujikuroi</name>
    <dbReference type="NCBI Taxonomy" id="5127"/>
    <lineage>
        <taxon>Eukaryota</taxon>
        <taxon>Fungi</taxon>
        <taxon>Dikarya</taxon>
        <taxon>Ascomycota</taxon>
        <taxon>Pezizomycotina</taxon>
        <taxon>Sordariomycetes</taxon>
        <taxon>Hypocreomycetidae</taxon>
        <taxon>Hypocreales</taxon>
        <taxon>Nectriaceae</taxon>
        <taxon>Fusarium</taxon>
        <taxon>Fusarium fujikuroi species complex</taxon>
    </lineage>
</organism>
<keyword evidence="9" id="KW-0812">Transmembrane</keyword>
<dbReference type="AlphaFoldDB" id="A0A9Q9R986"/>
<dbReference type="InterPro" id="IPR024079">
    <property type="entry name" value="MetalloPept_cat_dom_sf"/>
</dbReference>
<evidence type="ECO:0000256" key="7">
    <source>
        <dbReference type="RuleBase" id="RU003435"/>
    </source>
</evidence>
<comment type="similarity">
    <text evidence="1 7">Belongs to the peptidase M3 family.</text>
</comment>
<dbReference type="GO" id="GO:0006518">
    <property type="term" value="P:peptide metabolic process"/>
    <property type="evidence" value="ECO:0007669"/>
    <property type="project" value="TreeGrafter"/>
</dbReference>
<dbReference type="Gene3D" id="3.40.390.10">
    <property type="entry name" value="Collagenase (Catalytic Domain)"/>
    <property type="match status" value="1"/>
</dbReference>
<feature type="transmembrane region" description="Helical" evidence="9">
    <location>
        <begin position="891"/>
        <end position="912"/>
    </location>
</feature>
<accession>A0A9Q9R986</accession>
<evidence type="ECO:0000256" key="5">
    <source>
        <dbReference type="ARBA" id="ARBA00022833"/>
    </source>
</evidence>
<proteinExistence type="inferred from homology"/>
<dbReference type="GO" id="GO:0004222">
    <property type="term" value="F:metalloendopeptidase activity"/>
    <property type="evidence" value="ECO:0007669"/>
    <property type="project" value="InterPro"/>
</dbReference>
<comment type="cofactor">
    <cofactor evidence="7">
        <name>Zn(2+)</name>
        <dbReference type="ChEBI" id="CHEBI:29105"/>
    </cofactor>
    <text evidence="7">Binds 1 zinc ion.</text>
</comment>
<reference evidence="12" key="1">
    <citation type="submission" date="2019-05" db="EMBL/GenBank/DDBJ databases">
        <authorList>
            <person name="Piombo E."/>
        </authorList>
    </citation>
    <scope>NUCLEOTIDE SEQUENCE</scope>
    <source>
        <strain evidence="12">C2S</strain>
    </source>
</reference>
<dbReference type="Proteomes" id="UP000760494">
    <property type="component" value="Unassembled WGS sequence"/>
</dbReference>
<keyword evidence="5 7" id="KW-0862">Zinc</keyword>
<dbReference type="PANTHER" id="PTHR11804">
    <property type="entry name" value="PROTEASE M3 THIMET OLIGOPEPTIDASE-RELATED"/>
    <property type="match status" value="1"/>
</dbReference>
<feature type="transmembrane region" description="Helical" evidence="9">
    <location>
        <begin position="818"/>
        <end position="840"/>
    </location>
</feature>
<feature type="transmembrane region" description="Helical" evidence="9">
    <location>
        <begin position="1096"/>
        <end position="1115"/>
    </location>
</feature>
<evidence type="ECO:0000256" key="8">
    <source>
        <dbReference type="SAM" id="MobiDB-lite"/>
    </source>
</evidence>
<dbReference type="CDD" id="cd06455">
    <property type="entry name" value="M3A_TOP"/>
    <property type="match status" value="1"/>
</dbReference>
<evidence type="ECO:0000313" key="13">
    <source>
        <dbReference type="Proteomes" id="UP000760494"/>
    </source>
</evidence>
<evidence type="ECO:0000256" key="4">
    <source>
        <dbReference type="ARBA" id="ARBA00022801"/>
    </source>
</evidence>
<comment type="caution">
    <text evidence="12">The sequence shown here is derived from an EMBL/GenBank/DDBJ whole genome shotgun (WGS) entry which is preliminary data.</text>
</comment>
<dbReference type="InterPro" id="IPR002656">
    <property type="entry name" value="Acyl_transf_3_dom"/>
</dbReference>
<feature type="transmembrane region" description="Helical" evidence="9">
    <location>
        <begin position="1057"/>
        <end position="1076"/>
    </location>
</feature>
<dbReference type="GO" id="GO:0016747">
    <property type="term" value="F:acyltransferase activity, transferring groups other than amino-acyl groups"/>
    <property type="evidence" value="ECO:0007669"/>
    <property type="project" value="InterPro"/>
</dbReference>
<dbReference type="Pfam" id="PF01757">
    <property type="entry name" value="Acyl_transf_3"/>
    <property type="match status" value="1"/>
</dbReference>
<dbReference type="SUPFAM" id="SSF55486">
    <property type="entry name" value="Metalloproteases ('zincins'), catalytic domain"/>
    <property type="match status" value="1"/>
</dbReference>
<keyword evidence="2 7" id="KW-0645">Protease</keyword>
<dbReference type="InterPro" id="IPR045090">
    <property type="entry name" value="Pept_M3A_M3B"/>
</dbReference>
<name>A0A9Q9R986_FUSFU</name>
<evidence type="ECO:0008006" key="14">
    <source>
        <dbReference type="Google" id="ProtNLM"/>
    </source>
</evidence>
<sequence>MASEQKVPAPPSFENLTPDAVLAETENILNSTSALHDDLAATFTPPTATFNDVIRPIVDDTNRAACRLRILTTLLGQLSPDRELRDAARQAETRVAAAQVKILMRPDIASLVGAIHEREKAAPDGNLDGQDRHLLTRMHGQYLRSGSLLRDNKERKELRTALEEIDRVRSAAQAAFTEDEGGIWFDRADLAGVPETVLASMPQHGTRIQVTFRNAHFTAVMRHAVSSETRRRFAVADQHRLPENVTRLASLVALRDKVARLLGYEHHAALQIVDKMAPSVDYVEAQLDNLHRRLKPLAQAETDRLIQLKQRDCKEPISELYSWDRAYYLHKQTQESFFVDHELLAEYFEADHTLQRMLDVFHELLGIDFKLLETSVWHESVVVYEAWDSPSEGGRFLGHLYVDLFDREGKYRGAHHVLIQPGFTELNGERHYPASALVCSFAHPSPSRPSLLQHSEVKTMFHEIGHAIHNIVARTKYAIPHSRDFIEIPSIMLENWVWLPDVLVRLGCHFKSKQALPQELAKSLARTRNTNRANSIMAQVQPALFDLAIHMPPTHKAALDMDTTEIWNRMKRDILTHSFGPNPQDWGAGQARFAHMFRKNDGSYFAYPLSMVFAADLFRSKFAGDPLNPAMGRRYRYQVLEPGSSHPEIDILKGFLGREPSSGILLGEQEPKPTTTSLKNHDKLSSLVSQARSIGLFLLPSFISQGPAPKECPQARSSSSPTLYLDGLRGLFSFLVFLRHFLLPWEEGLDTGFGQNGNMSFIKLPIIRLVYAGPTVPIFFIVSGFVLAYKPLKLIHKKDYDALGLYTMSSVLRRPFRLFLPPLVSTFIVATTVSAGLYTAPYQDMPGWVPRHPERLGSLWAQIGDWIRFVVVDLTHPWSWKSPMSEYDSHLWTIPIQFRASMIVYLTLLALARARVWVRGTTIFFLCLYALQQGRWEMYLFFAGVFLAERSLKSHDSSEAQPSDGGESATSRSPLRSSLWPGTIHRFLFLLGLYLSSYPRARNAGFSTPGYLLLSSLTDRYIYWQSYGATLICWSLSRDRLLQKPFTSRPLRYLAKISFTLYLVHGPVLHLFGYSMVPAFQGLTGSSTEWQYESGLLLALAVLAPVVVWIADVFWRAVDKPCSVLVVRTIEPFFID</sequence>
<feature type="domain" description="Acyltransferase 3" evidence="11">
    <location>
        <begin position="724"/>
        <end position="1114"/>
    </location>
</feature>
<dbReference type="PANTHER" id="PTHR11804:SF84">
    <property type="entry name" value="SACCHAROLYSIN"/>
    <property type="match status" value="1"/>
</dbReference>
<evidence type="ECO:0000259" key="10">
    <source>
        <dbReference type="Pfam" id="PF01432"/>
    </source>
</evidence>
<feature type="region of interest" description="Disordered" evidence="8">
    <location>
        <begin position="956"/>
        <end position="975"/>
    </location>
</feature>
<dbReference type="EMBL" id="CABFJX010000001">
    <property type="protein sequence ID" value="VTT55258.1"/>
    <property type="molecule type" value="Genomic_DNA"/>
</dbReference>
<evidence type="ECO:0000256" key="3">
    <source>
        <dbReference type="ARBA" id="ARBA00022723"/>
    </source>
</evidence>
<evidence type="ECO:0000313" key="12">
    <source>
        <dbReference type="EMBL" id="VTT55258.1"/>
    </source>
</evidence>
<dbReference type="Gene3D" id="1.20.1050.40">
    <property type="entry name" value="Endopeptidase. Chain P, domain 1"/>
    <property type="match status" value="1"/>
</dbReference>
<evidence type="ECO:0000259" key="11">
    <source>
        <dbReference type="Pfam" id="PF01757"/>
    </source>
</evidence>
<feature type="domain" description="Peptidase M3A/M3B catalytic" evidence="10">
    <location>
        <begin position="221"/>
        <end position="663"/>
    </location>
</feature>
<keyword evidence="3 7" id="KW-0479">Metal-binding</keyword>
<evidence type="ECO:0000256" key="1">
    <source>
        <dbReference type="ARBA" id="ARBA00006040"/>
    </source>
</evidence>
<dbReference type="GO" id="GO:0005758">
    <property type="term" value="C:mitochondrial intermembrane space"/>
    <property type="evidence" value="ECO:0007669"/>
    <property type="project" value="TreeGrafter"/>
</dbReference>
<dbReference type="Gene3D" id="1.10.1370.10">
    <property type="entry name" value="Neurolysin, domain 3"/>
    <property type="match status" value="1"/>
</dbReference>
<protein>
    <recommendedName>
        <fullName evidence="14">Mitochondrial intermediate peptidase</fullName>
    </recommendedName>
</protein>